<feature type="active site" description="Nucleophile" evidence="4">
    <location>
        <position position="234"/>
    </location>
</feature>
<dbReference type="Gene3D" id="2.60.120.260">
    <property type="entry name" value="Galactose-binding domain-like"/>
    <property type="match status" value="2"/>
</dbReference>
<evidence type="ECO:0000256" key="2">
    <source>
        <dbReference type="ARBA" id="ARBA00022801"/>
    </source>
</evidence>
<gene>
    <name evidence="8" type="ORF">SAMN05216270_11835</name>
</gene>
<dbReference type="InterPro" id="IPR008979">
    <property type="entry name" value="Galactose-bd-like_sf"/>
</dbReference>
<feature type="domain" description="Glycoside hydrolase 35 catalytic" evidence="5">
    <location>
        <begin position="11"/>
        <end position="324"/>
    </location>
</feature>
<dbReference type="Pfam" id="PF21317">
    <property type="entry name" value="BetaGal_ABD_1"/>
    <property type="match status" value="1"/>
</dbReference>
<reference evidence="9" key="1">
    <citation type="submission" date="2016-10" db="EMBL/GenBank/DDBJ databases">
        <authorList>
            <person name="Varghese N."/>
            <person name="Submissions S."/>
        </authorList>
    </citation>
    <scope>NUCLEOTIDE SEQUENCE [LARGE SCALE GENOMIC DNA]</scope>
    <source>
        <strain evidence="9">CGMCC 4.3516</strain>
    </source>
</reference>
<dbReference type="STRING" id="58114.SAMN05216270_11835"/>
<evidence type="ECO:0000256" key="3">
    <source>
        <dbReference type="ARBA" id="ARBA00023295"/>
    </source>
</evidence>
<comment type="similarity">
    <text evidence="1">Belongs to the glycosyl hydrolase 35 family.</text>
</comment>
<dbReference type="Gene3D" id="3.20.20.80">
    <property type="entry name" value="Glycosidases"/>
    <property type="match status" value="1"/>
</dbReference>
<dbReference type="GO" id="GO:0005975">
    <property type="term" value="P:carbohydrate metabolic process"/>
    <property type="evidence" value="ECO:0007669"/>
    <property type="project" value="InterPro"/>
</dbReference>
<keyword evidence="9" id="KW-1185">Reference proteome</keyword>
<dbReference type="EMBL" id="FNAD01000018">
    <property type="protein sequence ID" value="SDE31844.1"/>
    <property type="molecule type" value="Genomic_DNA"/>
</dbReference>
<feature type="domain" description="Beta-galactosidase galactose-binding" evidence="7">
    <location>
        <begin position="498"/>
        <end position="555"/>
    </location>
</feature>
<dbReference type="SUPFAM" id="SSF51445">
    <property type="entry name" value="(Trans)glycosidases"/>
    <property type="match status" value="1"/>
</dbReference>
<dbReference type="PIRSF" id="PIRSF006336">
    <property type="entry name" value="B-gal"/>
    <property type="match status" value="1"/>
</dbReference>
<proteinExistence type="inferred from homology"/>
<dbReference type="InterPro" id="IPR026283">
    <property type="entry name" value="B-gal_1-like"/>
</dbReference>
<accession>A0A1G7BXL7</accession>
<dbReference type="AlphaFoldDB" id="A0A1G7BXL7"/>
<dbReference type="Pfam" id="PF21467">
    <property type="entry name" value="BetaGal_gal-bd"/>
    <property type="match status" value="1"/>
</dbReference>
<dbReference type="Proteomes" id="UP000198949">
    <property type="component" value="Unassembled WGS sequence"/>
</dbReference>
<dbReference type="InterPro" id="IPR017853">
    <property type="entry name" value="GH"/>
</dbReference>
<evidence type="ECO:0000259" key="6">
    <source>
        <dbReference type="Pfam" id="PF21317"/>
    </source>
</evidence>
<dbReference type="SUPFAM" id="SSF49785">
    <property type="entry name" value="Galactose-binding domain-like"/>
    <property type="match status" value="1"/>
</dbReference>
<dbReference type="PANTHER" id="PTHR23421">
    <property type="entry name" value="BETA-GALACTOSIDASE RELATED"/>
    <property type="match status" value="1"/>
</dbReference>
<dbReference type="Pfam" id="PF01301">
    <property type="entry name" value="Glyco_hydro_35"/>
    <property type="match status" value="1"/>
</dbReference>
<evidence type="ECO:0000256" key="1">
    <source>
        <dbReference type="ARBA" id="ARBA00009809"/>
    </source>
</evidence>
<keyword evidence="3" id="KW-0326">Glycosidase</keyword>
<protein>
    <submittedName>
        <fullName evidence="8">Beta-galactosidase</fullName>
    </submittedName>
</protein>
<keyword evidence="2" id="KW-0378">Hydrolase</keyword>
<dbReference type="InterPro" id="IPR031330">
    <property type="entry name" value="Gly_Hdrlase_35_cat"/>
</dbReference>
<feature type="active site" description="Proton donor" evidence="4">
    <location>
        <position position="158"/>
    </location>
</feature>
<evidence type="ECO:0000256" key="4">
    <source>
        <dbReference type="PIRSR" id="PIRSR006336-1"/>
    </source>
</evidence>
<dbReference type="GO" id="GO:0004565">
    <property type="term" value="F:beta-galactosidase activity"/>
    <property type="evidence" value="ECO:0007669"/>
    <property type="project" value="InterPro"/>
</dbReference>
<dbReference type="PROSITE" id="PS01182">
    <property type="entry name" value="GLYCOSYL_HYDROL_F35"/>
    <property type="match status" value="1"/>
</dbReference>
<sequence>MSRFAIGEHDFLLDGEPFRVLSGAIHYFRVHPDHWEDRIRKARLMGLNTIETYVPWNLHAAEPGAWTAEGRLDLDRFLRVVAAEGMRAIVRPGPYICAEFDNGGLPTWLFADPEVGIRRGEPKFMAAIGDYLRHVTDIVAPLQIDRGGPVVLMQVENEYGAYGDDTGYLQDLTALLRGGGITVPLTTVDQPQHAMLKNGSAPGLHMTASFGSRSEERLDVLRAHQTTGPLMSSEFWVGWFDSWGTHHHTTSAEDSAADLDALLRRGASVNIYMLHGGTNFGLTNGANDKGTYTPIATSYDYDAPLDEAGSPTAKYWAFREVIGRYTDLPEEIPAAAGPAPTGRAPLTAQRSFLASALALAPAATADVPTFAQVRHDAAFLLHTAEPRTETPTVLTVGEVRDRVHVVVDGVGVGVLSREFHERALAVPPIGESLVLLVENQGRVNYGPRLGEDKGLLGGVRLDGRPVEGWLTRAMTEPDLLALAGGPGAGQGPSLPGLTYASASFEVDAPADRFLDTSGLGKGIAWINGFCLGRYWSRGPQRTLYVPGPVLRAGTNEAVVLELDGAPEAVLRFAEGPDLGPLEF</sequence>
<name>A0A1G7BXL7_9ACTN</name>
<dbReference type="InterPro" id="IPR048912">
    <property type="entry name" value="BetaGal1-like_ABD1"/>
</dbReference>
<evidence type="ECO:0000313" key="9">
    <source>
        <dbReference type="Proteomes" id="UP000198949"/>
    </source>
</evidence>
<evidence type="ECO:0000313" key="8">
    <source>
        <dbReference type="EMBL" id="SDE31844.1"/>
    </source>
</evidence>
<dbReference type="InterPro" id="IPR048913">
    <property type="entry name" value="BetaGal_gal-bd"/>
</dbReference>
<evidence type="ECO:0000259" key="7">
    <source>
        <dbReference type="Pfam" id="PF21467"/>
    </source>
</evidence>
<dbReference type="OrthoDB" id="9813184at2"/>
<dbReference type="InterPro" id="IPR019801">
    <property type="entry name" value="Glyco_hydro_35_CS"/>
</dbReference>
<evidence type="ECO:0000259" key="5">
    <source>
        <dbReference type="Pfam" id="PF01301"/>
    </source>
</evidence>
<organism evidence="8 9">
    <name type="scientific">Glycomyces harbinensis</name>
    <dbReference type="NCBI Taxonomy" id="58114"/>
    <lineage>
        <taxon>Bacteria</taxon>
        <taxon>Bacillati</taxon>
        <taxon>Actinomycetota</taxon>
        <taxon>Actinomycetes</taxon>
        <taxon>Glycomycetales</taxon>
        <taxon>Glycomycetaceae</taxon>
        <taxon>Glycomyces</taxon>
    </lineage>
</organism>
<dbReference type="RefSeq" id="WP_091039880.1">
    <property type="nucleotide sequence ID" value="NZ_FNAD01000018.1"/>
</dbReference>
<dbReference type="PRINTS" id="PR00742">
    <property type="entry name" value="GLHYDRLASE35"/>
</dbReference>
<feature type="domain" description="Beta-galactosidase 1-like first all-beta" evidence="6">
    <location>
        <begin position="369"/>
        <end position="471"/>
    </location>
</feature>
<dbReference type="InterPro" id="IPR001944">
    <property type="entry name" value="Glycoside_Hdrlase_35"/>
</dbReference>